<protein>
    <submittedName>
        <fullName evidence="7">3-phenylpropionate/trans-cinnamate dioxygenase ferredoxin reductase subunit</fullName>
        <ecNumber evidence="7">1.18.1.3</ecNumber>
    </submittedName>
</protein>
<organism evidence="7 8">
    <name type="scientific">Pseudonocardia parietis</name>
    <dbReference type="NCBI Taxonomy" id="570936"/>
    <lineage>
        <taxon>Bacteria</taxon>
        <taxon>Bacillati</taxon>
        <taxon>Actinomycetota</taxon>
        <taxon>Actinomycetes</taxon>
        <taxon>Pseudonocardiales</taxon>
        <taxon>Pseudonocardiaceae</taxon>
        <taxon>Pseudonocardia</taxon>
    </lineage>
</organism>
<evidence type="ECO:0000256" key="4">
    <source>
        <dbReference type="ARBA" id="ARBA00023002"/>
    </source>
</evidence>
<keyword evidence="4 7" id="KW-0560">Oxidoreductase</keyword>
<keyword evidence="8" id="KW-1185">Reference proteome</keyword>
<dbReference type="InterPro" id="IPR023753">
    <property type="entry name" value="FAD/NAD-binding_dom"/>
</dbReference>
<dbReference type="RefSeq" id="WP_210027063.1">
    <property type="nucleotide sequence ID" value="NZ_JAGINU010000001.1"/>
</dbReference>
<dbReference type="Pfam" id="PF07992">
    <property type="entry name" value="Pyr_redox_2"/>
    <property type="match status" value="1"/>
</dbReference>
<proteinExistence type="predicted"/>
<evidence type="ECO:0000256" key="1">
    <source>
        <dbReference type="ARBA" id="ARBA00001974"/>
    </source>
</evidence>
<dbReference type="InterPro" id="IPR028202">
    <property type="entry name" value="Reductase_C"/>
</dbReference>
<dbReference type="PANTHER" id="PTHR43557">
    <property type="entry name" value="APOPTOSIS-INDUCING FACTOR 1"/>
    <property type="match status" value="1"/>
</dbReference>
<dbReference type="Pfam" id="PF14759">
    <property type="entry name" value="Reductase_C"/>
    <property type="match status" value="1"/>
</dbReference>
<dbReference type="SUPFAM" id="SSF51905">
    <property type="entry name" value="FAD/NAD(P)-binding domain"/>
    <property type="match status" value="1"/>
</dbReference>
<dbReference type="PRINTS" id="PR00368">
    <property type="entry name" value="FADPNR"/>
</dbReference>
<dbReference type="PRINTS" id="PR00469">
    <property type="entry name" value="PNDRDTASEII"/>
</dbReference>
<dbReference type="Gene3D" id="3.30.390.30">
    <property type="match status" value="1"/>
</dbReference>
<dbReference type="InterPro" id="IPR016156">
    <property type="entry name" value="FAD/NAD-linked_Rdtase_dimer_sf"/>
</dbReference>
<feature type="domain" description="Reductase C-terminal" evidence="6">
    <location>
        <begin position="319"/>
        <end position="402"/>
    </location>
</feature>
<dbReference type="InterPro" id="IPR050446">
    <property type="entry name" value="FAD-oxidoreductase/Apoptosis"/>
</dbReference>
<reference evidence="7 8" key="1">
    <citation type="submission" date="2021-03" db="EMBL/GenBank/DDBJ databases">
        <title>Sequencing the genomes of 1000 actinobacteria strains.</title>
        <authorList>
            <person name="Klenk H.-P."/>
        </authorList>
    </citation>
    <scope>NUCLEOTIDE SEQUENCE [LARGE SCALE GENOMIC DNA]</scope>
    <source>
        <strain evidence="7 8">DSM 45256</strain>
    </source>
</reference>
<dbReference type="PANTHER" id="PTHR43557:SF2">
    <property type="entry name" value="RIESKE DOMAIN-CONTAINING PROTEIN-RELATED"/>
    <property type="match status" value="1"/>
</dbReference>
<dbReference type="GO" id="GO:0008860">
    <property type="term" value="F:ferredoxin-NAD+ reductase activity"/>
    <property type="evidence" value="ECO:0007669"/>
    <property type="project" value="UniProtKB-EC"/>
</dbReference>
<evidence type="ECO:0000256" key="3">
    <source>
        <dbReference type="ARBA" id="ARBA00022827"/>
    </source>
</evidence>
<keyword evidence="3" id="KW-0274">FAD</keyword>
<dbReference type="Proteomes" id="UP001519295">
    <property type="component" value="Unassembled WGS sequence"/>
</dbReference>
<keyword evidence="7" id="KW-0223">Dioxygenase</keyword>
<dbReference type="GO" id="GO:0051213">
    <property type="term" value="F:dioxygenase activity"/>
    <property type="evidence" value="ECO:0007669"/>
    <property type="project" value="UniProtKB-KW"/>
</dbReference>
<dbReference type="EMBL" id="JAGINU010000001">
    <property type="protein sequence ID" value="MBP2366971.1"/>
    <property type="molecule type" value="Genomic_DNA"/>
</dbReference>
<evidence type="ECO:0000313" key="8">
    <source>
        <dbReference type="Proteomes" id="UP001519295"/>
    </source>
</evidence>
<dbReference type="Gene3D" id="3.50.50.60">
    <property type="entry name" value="FAD/NAD(P)-binding domain"/>
    <property type="match status" value="2"/>
</dbReference>
<dbReference type="InterPro" id="IPR036188">
    <property type="entry name" value="FAD/NAD-bd_sf"/>
</dbReference>
<accession>A0ABS4VT54</accession>
<dbReference type="EC" id="1.18.1.3" evidence="7"/>
<evidence type="ECO:0000259" key="6">
    <source>
        <dbReference type="Pfam" id="PF14759"/>
    </source>
</evidence>
<comment type="caution">
    <text evidence="7">The sequence shown here is derived from an EMBL/GenBank/DDBJ whole genome shotgun (WGS) entry which is preliminary data.</text>
</comment>
<evidence type="ECO:0000313" key="7">
    <source>
        <dbReference type="EMBL" id="MBP2366971.1"/>
    </source>
</evidence>
<sequence>MPDLPRSLVTVGAGQAAVAAVRMLRRRGFDGSVTVLSDEPHLPYQRPPLSKDFLRGETGSADLVLLDEAWAAANDVVLRQGSAAAAVAPGEVQLVDGSRVNADAILLATGVRARTLPGVAGERVVHLRTVADAVRLRDALPTIERLAVVGGGLIGAEVASSARDRGIDVTVLEAGQLPMLGQLGPRMAEFCAELARDHGVDLRCGQEIGSVEETSGGVAIRTATGRVEADLVVVAVGSVPNDELARAAGVATDPVRGGIVVDNSCRTSAPGVFAAGDVATRAVGDGYLRTEHVDNATTQGGTVARALLGKPAPPAEAPWFWSDQYDLNLQFVGHAPPEAEIVVRGSVADRDFTAFYLSDGRVRAAFAVERGGDVPAARQFLALGTPVPREVLADDDQDLFDLLDSITA</sequence>
<evidence type="ECO:0000259" key="5">
    <source>
        <dbReference type="Pfam" id="PF07992"/>
    </source>
</evidence>
<feature type="domain" description="FAD/NAD(P)-binding" evidence="5">
    <location>
        <begin position="8"/>
        <end position="300"/>
    </location>
</feature>
<dbReference type="SUPFAM" id="SSF55424">
    <property type="entry name" value="FAD/NAD-linked reductases, dimerisation (C-terminal) domain"/>
    <property type="match status" value="1"/>
</dbReference>
<evidence type="ECO:0000256" key="2">
    <source>
        <dbReference type="ARBA" id="ARBA00022630"/>
    </source>
</evidence>
<name>A0ABS4VT54_9PSEU</name>
<keyword evidence="2" id="KW-0285">Flavoprotein</keyword>
<comment type="cofactor">
    <cofactor evidence="1">
        <name>FAD</name>
        <dbReference type="ChEBI" id="CHEBI:57692"/>
    </cofactor>
</comment>
<gene>
    <name evidence="7" type="ORF">JOF36_002667</name>
</gene>